<protein>
    <submittedName>
        <fullName evidence="1">Uncharacterized protein</fullName>
    </submittedName>
</protein>
<evidence type="ECO:0000313" key="2">
    <source>
        <dbReference type="Proteomes" id="UP000248301"/>
    </source>
</evidence>
<evidence type="ECO:0000313" key="1">
    <source>
        <dbReference type="EMBL" id="PYD63945.1"/>
    </source>
</evidence>
<dbReference type="RefSeq" id="WP_110912845.1">
    <property type="nucleotide sequence ID" value="NZ_NKUF01000006.1"/>
</dbReference>
<proteinExistence type="predicted"/>
<organism evidence="1 2">
    <name type="scientific">Gluconacetobacter entanii</name>
    <dbReference type="NCBI Taxonomy" id="108528"/>
    <lineage>
        <taxon>Bacteria</taxon>
        <taxon>Pseudomonadati</taxon>
        <taxon>Pseudomonadota</taxon>
        <taxon>Alphaproteobacteria</taxon>
        <taxon>Acetobacterales</taxon>
        <taxon>Acetobacteraceae</taxon>
        <taxon>Gluconacetobacter</taxon>
    </lineage>
</organism>
<reference evidence="1 2" key="1">
    <citation type="submission" date="2017-07" db="EMBL/GenBank/DDBJ databases">
        <title>A draft genome sequence of Gluconacetobacter entanii LTH 4560.</title>
        <authorList>
            <person name="Skraban J."/>
            <person name="Cleenwerck I."/>
            <person name="Vandamme P."/>
            <person name="Trcek J."/>
        </authorList>
    </citation>
    <scope>NUCLEOTIDE SEQUENCE [LARGE SCALE GENOMIC DNA]</scope>
    <source>
        <strain evidence="1 2">LTH 4560</strain>
    </source>
</reference>
<sequence length="100" mass="11102">MKLDDLEKVQSLRDMLKCAMKAFEEAAEFPHCRFPLWTHFSSGGVIAALRGSDVLPILGRQAAEIVVELTDLGIDMTADISPHLSPYIIAIRHPKQEATQ</sequence>
<name>A0A318PY03_9PROT</name>
<dbReference type="OrthoDB" id="9921910at2"/>
<dbReference type="Proteomes" id="UP000248301">
    <property type="component" value="Unassembled WGS sequence"/>
</dbReference>
<gene>
    <name evidence="1" type="ORF">CFR72_04470</name>
</gene>
<dbReference type="EMBL" id="NKUF01000006">
    <property type="protein sequence ID" value="PYD63945.1"/>
    <property type="molecule type" value="Genomic_DNA"/>
</dbReference>
<comment type="caution">
    <text evidence="1">The sequence shown here is derived from an EMBL/GenBank/DDBJ whole genome shotgun (WGS) entry which is preliminary data.</text>
</comment>
<accession>A0A318PY03</accession>
<dbReference type="AlphaFoldDB" id="A0A318PY03"/>